<organism evidence="8 9">
    <name type="scientific">Saccharothrix variisporea</name>
    <dbReference type="NCBI Taxonomy" id="543527"/>
    <lineage>
        <taxon>Bacteria</taxon>
        <taxon>Bacillati</taxon>
        <taxon>Actinomycetota</taxon>
        <taxon>Actinomycetes</taxon>
        <taxon>Pseudonocardiales</taxon>
        <taxon>Pseudonocardiaceae</taxon>
        <taxon>Saccharothrix</taxon>
    </lineage>
</organism>
<dbReference type="Proteomes" id="UP000272729">
    <property type="component" value="Unassembled WGS sequence"/>
</dbReference>
<dbReference type="Gene3D" id="1.10.1740.10">
    <property type="match status" value="1"/>
</dbReference>
<evidence type="ECO:0000256" key="2">
    <source>
        <dbReference type="ARBA" id="ARBA00023015"/>
    </source>
</evidence>
<keyword evidence="2" id="KW-0805">Transcription regulation</keyword>
<dbReference type="EMBL" id="RBXR01000001">
    <property type="protein sequence ID" value="RKT73443.1"/>
    <property type="molecule type" value="Genomic_DNA"/>
</dbReference>
<dbReference type="PANTHER" id="PTHR47756">
    <property type="entry name" value="BLL6612 PROTEIN-RELATED"/>
    <property type="match status" value="1"/>
</dbReference>
<dbReference type="Gene3D" id="1.10.10.10">
    <property type="entry name" value="Winged helix-like DNA-binding domain superfamily/Winged helix DNA-binding domain"/>
    <property type="match status" value="1"/>
</dbReference>
<keyword evidence="3" id="KW-0731">Sigma factor</keyword>
<evidence type="ECO:0000259" key="6">
    <source>
        <dbReference type="Pfam" id="PF08281"/>
    </source>
</evidence>
<dbReference type="InterPro" id="IPR036388">
    <property type="entry name" value="WH-like_DNA-bd_sf"/>
</dbReference>
<dbReference type="SUPFAM" id="SSF88659">
    <property type="entry name" value="Sigma3 and sigma4 domains of RNA polymerase sigma factors"/>
    <property type="match status" value="1"/>
</dbReference>
<comment type="caution">
    <text evidence="8">The sequence shown here is derived from an EMBL/GenBank/DDBJ whole genome shotgun (WGS) entry which is preliminary data.</text>
</comment>
<keyword evidence="9" id="KW-1185">Reference proteome</keyword>
<dbReference type="SUPFAM" id="SSF88946">
    <property type="entry name" value="Sigma2 domain of RNA polymerase sigma factors"/>
    <property type="match status" value="1"/>
</dbReference>
<accession>A0A495XLW2</accession>
<feature type="domain" description="RNA polymerase sigma-70 region 2" evidence="5">
    <location>
        <begin position="8"/>
        <end position="74"/>
    </location>
</feature>
<dbReference type="NCBIfam" id="TIGR02937">
    <property type="entry name" value="sigma70-ECF"/>
    <property type="match status" value="1"/>
</dbReference>
<dbReference type="InterPro" id="IPR014284">
    <property type="entry name" value="RNA_pol_sigma-70_dom"/>
</dbReference>
<dbReference type="InterPro" id="IPR013324">
    <property type="entry name" value="RNA_pol_sigma_r3/r4-like"/>
</dbReference>
<dbReference type="InterPro" id="IPR007627">
    <property type="entry name" value="RNA_pol_sigma70_r2"/>
</dbReference>
<keyword evidence="4" id="KW-0804">Transcription</keyword>
<dbReference type="GO" id="GO:0003677">
    <property type="term" value="F:DNA binding"/>
    <property type="evidence" value="ECO:0007669"/>
    <property type="project" value="InterPro"/>
</dbReference>
<proteinExistence type="inferred from homology"/>
<reference evidence="8 9" key="1">
    <citation type="submission" date="2018-10" db="EMBL/GenBank/DDBJ databases">
        <title>Sequencing the genomes of 1000 actinobacteria strains.</title>
        <authorList>
            <person name="Klenk H.-P."/>
        </authorList>
    </citation>
    <scope>NUCLEOTIDE SEQUENCE [LARGE SCALE GENOMIC DNA]</scope>
    <source>
        <strain evidence="8 9">DSM 43911</strain>
    </source>
</reference>
<dbReference type="RefSeq" id="WP_121227219.1">
    <property type="nucleotide sequence ID" value="NZ_JBIUBA010000014.1"/>
</dbReference>
<protein>
    <submittedName>
        <fullName evidence="8">RNA polymerase sigma factor (Sigma-70 family)</fullName>
    </submittedName>
</protein>
<dbReference type="Pfam" id="PF04542">
    <property type="entry name" value="Sigma70_r2"/>
    <property type="match status" value="1"/>
</dbReference>
<evidence type="ECO:0000256" key="3">
    <source>
        <dbReference type="ARBA" id="ARBA00023082"/>
    </source>
</evidence>
<feature type="domain" description="RNA polymerase sigma factor 70 region 4 type 2" evidence="6">
    <location>
        <begin position="101"/>
        <end position="151"/>
    </location>
</feature>
<dbReference type="PANTHER" id="PTHR47756:SF2">
    <property type="entry name" value="BLL6612 PROTEIN"/>
    <property type="match status" value="1"/>
</dbReference>
<evidence type="ECO:0000256" key="1">
    <source>
        <dbReference type="ARBA" id="ARBA00010641"/>
    </source>
</evidence>
<sequence>MSALVEGLLRELAPQALTAVLRYGADFGAAEDAVQEALLAAAVQWPGEGVPDNPRGWLVRVASRKYLDWRRREAARFAKEAESAEWSRPVEVDHSDELTLLFLCCHPALPRPARVALTLRAVGGLTTEEIARAFLVPERTMAQRITRAKRQVATGGLRFTPPPPEEFAQRMDTVLEVLYLIFNEGYAASSGVEVHRAALTGEAIRLARQLHRMVPDNAEATGLLALMLLVDARSDARVDGGRLVPLREQDRSKWDAGRIAEGVALVESALRDGVVGPYQVQAAIAALHDEAPTAEDTDWLQIVGLYELLERLSPGPVVRLNRAVAVAMADGPHAGLALLADLDDDPRLARHHRLAAVRAHLVELTGDHARAVELYRAAARATASVPERDYLLDRADRLTRG</sequence>
<dbReference type="Pfam" id="PF20239">
    <property type="entry name" value="DUF6596"/>
    <property type="match status" value="1"/>
</dbReference>
<comment type="similarity">
    <text evidence="1">Belongs to the sigma-70 factor family. ECF subfamily.</text>
</comment>
<dbReference type="InterPro" id="IPR013249">
    <property type="entry name" value="RNA_pol_sigma70_r4_t2"/>
</dbReference>
<dbReference type="InterPro" id="IPR013325">
    <property type="entry name" value="RNA_pol_sigma_r2"/>
</dbReference>
<evidence type="ECO:0000313" key="9">
    <source>
        <dbReference type="Proteomes" id="UP000272729"/>
    </source>
</evidence>
<dbReference type="Pfam" id="PF08281">
    <property type="entry name" value="Sigma70_r4_2"/>
    <property type="match status" value="1"/>
</dbReference>
<feature type="domain" description="DUF6596" evidence="7">
    <location>
        <begin position="170"/>
        <end position="269"/>
    </location>
</feature>
<evidence type="ECO:0000259" key="7">
    <source>
        <dbReference type="Pfam" id="PF20239"/>
    </source>
</evidence>
<evidence type="ECO:0000256" key="4">
    <source>
        <dbReference type="ARBA" id="ARBA00023163"/>
    </source>
</evidence>
<dbReference type="InterPro" id="IPR046531">
    <property type="entry name" value="DUF6596"/>
</dbReference>
<evidence type="ECO:0000313" key="8">
    <source>
        <dbReference type="EMBL" id="RKT73443.1"/>
    </source>
</evidence>
<gene>
    <name evidence="8" type="ORF">DFJ66_6776</name>
</gene>
<dbReference type="OrthoDB" id="9780299at2"/>
<dbReference type="AlphaFoldDB" id="A0A495XLW2"/>
<dbReference type="GO" id="GO:0016987">
    <property type="term" value="F:sigma factor activity"/>
    <property type="evidence" value="ECO:0007669"/>
    <property type="project" value="UniProtKB-KW"/>
</dbReference>
<name>A0A495XLW2_9PSEU</name>
<dbReference type="GO" id="GO:0006352">
    <property type="term" value="P:DNA-templated transcription initiation"/>
    <property type="evidence" value="ECO:0007669"/>
    <property type="project" value="InterPro"/>
</dbReference>
<evidence type="ECO:0000259" key="5">
    <source>
        <dbReference type="Pfam" id="PF04542"/>
    </source>
</evidence>